<reference evidence="1" key="1">
    <citation type="submission" date="2025-03" db="EMBL/GenBank/DDBJ databases">
        <authorList>
            <consortium name="ELIXIR-Norway"/>
            <consortium name="Elixir Norway"/>
        </authorList>
    </citation>
    <scope>NUCLEOTIDE SEQUENCE</scope>
</reference>
<comment type="caution">
    <text evidence="1">The sequence shown here is derived from an EMBL/GenBank/DDBJ whole genome shotgun (WGS) entry which is preliminary data.</text>
</comment>
<feature type="non-terminal residue" evidence="1">
    <location>
        <position position="129"/>
    </location>
</feature>
<sequence length="129" mass="13588">TVRLSQSLSGSSLATPATPAVWEEAELTYDHSGPLALLAALRQLGQRGLGHPPRCSPLPSARSLCPLGCCSVETAHASKIPPSRPQLRPRPRRKALAGLSLDSCPGRSGHTPSSLSLHGAVHLHARKAW</sequence>
<organism evidence="1 2">
    <name type="scientific">Rangifer tarandus platyrhynchus</name>
    <name type="common">Svalbard reindeer</name>
    <dbReference type="NCBI Taxonomy" id="3082113"/>
    <lineage>
        <taxon>Eukaryota</taxon>
        <taxon>Metazoa</taxon>
        <taxon>Chordata</taxon>
        <taxon>Craniata</taxon>
        <taxon>Vertebrata</taxon>
        <taxon>Euteleostomi</taxon>
        <taxon>Mammalia</taxon>
        <taxon>Eutheria</taxon>
        <taxon>Laurasiatheria</taxon>
        <taxon>Artiodactyla</taxon>
        <taxon>Ruminantia</taxon>
        <taxon>Pecora</taxon>
        <taxon>Cervidae</taxon>
        <taxon>Odocoileinae</taxon>
        <taxon>Rangifer</taxon>
    </lineage>
</organism>
<dbReference type="Proteomes" id="UP001162501">
    <property type="component" value="Unassembled WGS sequence"/>
</dbReference>
<evidence type="ECO:0000313" key="1">
    <source>
        <dbReference type="EMBL" id="CAM9211561.1"/>
    </source>
</evidence>
<evidence type="ECO:0000313" key="2">
    <source>
        <dbReference type="Proteomes" id="UP001162501"/>
    </source>
</evidence>
<gene>
    <name evidence="1" type="ORF">MRATA1EN22A_LOCUS29932</name>
</gene>
<feature type="non-terminal residue" evidence="1">
    <location>
        <position position="1"/>
    </location>
</feature>
<accession>A0ACB1KHR1</accession>
<dbReference type="EMBL" id="CATOBB020000991">
    <property type="protein sequence ID" value="CAM9211561.1"/>
    <property type="molecule type" value="Genomic_DNA"/>
</dbReference>
<proteinExistence type="predicted"/>
<protein>
    <submittedName>
        <fullName evidence="1">Uncharacterized protein</fullName>
    </submittedName>
</protein>
<name>A0ACB1KHR1_RANTA</name>